<evidence type="ECO:0000256" key="2">
    <source>
        <dbReference type="ARBA" id="ARBA00022490"/>
    </source>
</evidence>
<evidence type="ECO:0000256" key="7">
    <source>
        <dbReference type="HAMAP-Rule" id="MF_00127"/>
    </source>
</evidence>
<dbReference type="InterPro" id="IPR015807">
    <property type="entry name" value="His-tRNA-ligase"/>
</dbReference>
<reference evidence="10 11" key="1">
    <citation type="journal article" date="2023" name="Microbiol. Spectr.">
        <title>Symbiosis of Carpenter Bees with Uncharacterized Lactic Acid Bacteria Showing NAD Auxotrophy.</title>
        <authorList>
            <person name="Kawasaki S."/>
            <person name="Ozawa K."/>
            <person name="Mori T."/>
            <person name="Yamamoto A."/>
            <person name="Ito M."/>
            <person name="Ohkuma M."/>
            <person name="Sakamoto M."/>
            <person name="Matsutani M."/>
        </authorList>
    </citation>
    <scope>NUCLEOTIDE SEQUENCE [LARGE SCALE GENOMIC DNA]</scope>
    <source>
        <strain evidence="10 11">XA3</strain>
    </source>
</reference>
<dbReference type="KEGG" id="xap:XA3_05700"/>
<comment type="similarity">
    <text evidence="1 7">Belongs to the class-II aminoacyl-tRNA synthetase family.</text>
</comment>
<dbReference type="InterPro" id="IPR004516">
    <property type="entry name" value="HisRS/HisZ"/>
</dbReference>
<protein>
    <recommendedName>
        <fullName evidence="7">Histidine--tRNA ligase</fullName>
        <ecNumber evidence="7">6.1.1.21</ecNumber>
    </recommendedName>
    <alternativeName>
        <fullName evidence="7">Histidyl-tRNA synthetase</fullName>
        <shortName evidence="7">HisRS</shortName>
    </alternativeName>
</protein>
<dbReference type="GO" id="GO:0004821">
    <property type="term" value="F:histidine-tRNA ligase activity"/>
    <property type="evidence" value="ECO:0007669"/>
    <property type="project" value="UniProtKB-UniRule"/>
</dbReference>
<dbReference type="InterPro" id="IPR045864">
    <property type="entry name" value="aa-tRNA-synth_II/BPL/LPL"/>
</dbReference>
<dbReference type="InterPro" id="IPR036621">
    <property type="entry name" value="Anticodon-bd_dom_sf"/>
</dbReference>
<accession>A0AAU9DQG9</accession>
<dbReference type="EC" id="6.1.1.21" evidence="7"/>
<evidence type="ECO:0000259" key="9">
    <source>
        <dbReference type="PROSITE" id="PS50862"/>
    </source>
</evidence>
<comment type="subcellular location">
    <subcellularLocation>
        <location evidence="7">Cytoplasm</location>
    </subcellularLocation>
</comment>
<evidence type="ECO:0000256" key="8">
    <source>
        <dbReference type="PIRSR" id="PIRSR001549-1"/>
    </source>
</evidence>
<dbReference type="SUPFAM" id="SSF52954">
    <property type="entry name" value="Class II aaRS ABD-related"/>
    <property type="match status" value="1"/>
</dbReference>
<proteinExistence type="inferred from homology"/>
<feature type="domain" description="Aminoacyl-transfer RNA synthetases class-II family profile" evidence="9">
    <location>
        <begin position="8"/>
        <end position="331"/>
    </location>
</feature>
<dbReference type="CDD" id="cd00773">
    <property type="entry name" value="HisRS-like_core"/>
    <property type="match status" value="1"/>
</dbReference>
<dbReference type="PANTHER" id="PTHR43707:SF1">
    <property type="entry name" value="HISTIDINE--TRNA LIGASE, MITOCHONDRIAL-RELATED"/>
    <property type="match status" value="1"/>
</dbReference>
<dbReference type="RefSeq" id="WP_317636048.1">
    <property type="nucleotide sequence ID" value="NZ_AP026802.1"/>
</dbReference>
<feature type="binding site" evidence="8">
    <location>
        <position position="128"/>
    </location>
    <ligand>
        <name>L-histidine</name>
        <dbReference type="ChEBI" id="CHEBI:57595"/>
    </ligand>
</feature>
<evidence type="ECO:0000256" key="1">
    <source>
        <dbReference type="ARBA" id="ARBA00008226"/>
    </source>
</evidence>
<dbReference type="GO" id="GO:0016740">
    <property type="term" value="F:transferase activity"/>
    <property type="evidence" value="ECO:0007669"/>
    <property type="project" value="UniProtKB-ARBA"/>
</dbReference>
<evidence type="ECO:0000313" key="10">
    <source>
        <dbReference type="EMBL" id="BDR58129.1"/>
    </source>
</evidence>
<keyword evidence="3 7" id="KW-0547">Nucleotide-binding</keyword>
<feature type="binding site" evidence="8">
    <location>
        <position position="259"/>
    </location>
    <ligand>
        <name>L-histidine</name>
        <dbReference type="ChEBI" id="CHEBI:57595"/>
    </ligand>
</feature>
<keyword evidence="5 7" id="KW-0030">Aminoacyl-tRNA synthetase</keyword>
<dbReference type="NCBIfam" id="TIGR00442">
    <property type="entry name" value="hisS"/>
    <property type="match status" value="1"/>
</dbReference>
<dbReference type="PROSITE" id="PS50862">
    <property type="entry name" value="AA_TRNA_LIGASE_II"/>
    <property type="match status" value="1"/>
</dbReference>
<keyword evidence="11" id="KW-1185">Reference proteome</keyword>
<dbReference type="InterPro" id="IPR006195">
    <property type="entry name" value="aa-tRNA-synth_II"/>
</dbReference>
<dbReference type="Gene3D" id="3.30.930.10">
    <property type="entry name" value="Bira Bifunctional Protein, Domain 2"/>
    <property type="match status" value="1"/>
</dbReference>
<evidence type="ECO:0000313" key="11">
    <source>
        <dbReference type="Proteomes" id="UP001321861"/>
    </source>
</evidence>
<dbReference type="GO" id="GO:0006427">
    <property type="term" value="P:histidyl-tRNA aminoacylation"/>
    <property type="evidence" value="ECO:0007669"/>
    <property type="project" value="UniProtKB-UniRule"/>
</dbReference>
<evidence type="ECO:0000256" key="3">
    <source>
        <dbReference type="ARBA" id="ARBA00022741"/>
    </source>
</evidence>
<keyword evidence="7 10" id="KW-0436">Ligase</keyword>
<dbReference type="EMBL" id="AP026802">
    <property type="protein sequence ID" value="BDR58129.1"/>
    <property type="molecule type" value="Genomic_DNA"/>
</dbReference>
<dbReference type="InterPro" id="IPR004154">
    <property type="entry name" value="Anticodon-bd"/>
</dbReference>
<dbReference type="PIRSF" id="PIRSF001549">
    <property type="entry name" value="His-tRNA_synth"/>
    <property type="match status" value="1"/>
</dbReference>
<dbReference type="GO" id="GO:0140096">
    <property type="term" value="F:catalytic activity, acting on a protein"/>
    <property type="evidence" value="ECO:0007669"/>
    <property type="project" value="UniProtKB-ARBA"/>
</dbReference>
<comment type="subunit">
    <text evidence="7">Homodimer.</text>
</comment>
<feature type="binding site" evidence="8">
    <location>
        <begin position="81"/>
        <end position="83"/>
    </location>
    <ligand>
        <name>L-histidine</name>
        <dbReference type="ChEBI" id="CHEBI:57595"/>
    </ligand>
</feature>
<keyword evidence="7" id="KW-0648">Protein biosynthesis</keyword>
<dbReference type="Gene3D" id="3.40.50.800">
    <property type="entry name" value="Anticodon-binding domain"/>
    <property type="match status" value="1"/>
</dbReference>
<dbReference type="Pfam" id="PF13393">
    <property type="entry name" value="tRNA-synt_His"/>
    <property type="match status" value="1"/>
</dbReference>
<organism evidence="10 11">
    <name type="scientific">Xylocopilactobacillus apicola</name>
    <dbReference type="NCBI Taxonomy" id="2932184"/>
    <lineage>
        <taxon>Bacteria</taxon>
        <taxon>Bacillati</taxon>
        <taxon>Bacillota</taxon>
        <taxon>Bacilli</taxon>
        <taxon>Lactobacillales</taxon>
        <taxon>Lactobacillaceae</taxon>
        <taxon>Xylocopilactobacillus</taxon>
    </lineage>
</organism>
<name>A0AAU9DQG9_9LACO</name>
<comment type="catalytic activity">
    <reaction evidence="6 7">
        <text>tRNA(His) + L-histidine + ATP = L-histidyl-tRNA(His) + AMP + diphosphate + H(+)</text>
        <dbReference type="Rhea" id="RHEA:17313"/>
        <dbReference type="Rhea" id="RHEA-COMP:9665"/>
        <dbReference type="Rhea" id="RHEA-COMP:9689"/>
        <dbReference type="ChEBI" id="CHEBI:15378"/>
        <dbReference type="ChEBI" id="CHEBI:30616"/>
        <dbReference type="ChEBI" id="CHEBI:33019"/>
        <dbReference type="ChEBI" id="CHEBI:57595"/>
        <dbReference type="ChEBI" id="CHEBI:78442"/>
        <dbReference type="ChEBI" id="CHEBI:78527"/>
        <dbReference type="ChEBI" id="CHEBI:456215"/>
        <dbReference type="EC" id="6.1.1.21"/>
    </reaction>
</comment>
<evidence type="ECO:0000256" key="4">
    <source>
        <dbReference type="ARBA" id="ARBA00022840"/>
    </source>
</evidence>
<feature type="binding site" evidence="8">
    <location>
        <position position="132"/>
    </location>
    <ligand>
        <name>L-histidine</name>
        <dbReference type="ChEBI" id="CHEBI:57595"/>
    </ligand>
</feature>
<keyword evidence="4 7" id="KW-0067">ATP-binding</keyword>
<dbReference type="Proteomes" id="UP001321861">
    <property type="component" value="Chromosome"/>
</dbReference>
<dbReference type="HAMAP" id="MF_00127">
    <property type="entry name" value="His_tRNA_synth"/>
    <property type="match status" value="1"/>
</dbReference>
<dbReference type="InterPro" id="IPR041715">
    <property type="entry name" value="HisRS-like_core"/>
</dbReference>
<evidence type="ECO:0000256" key="5">
    <source>
        <dbReference type="ARBA" id="ARBA00023146"/>
    </source>
</evidence>
<feature type="binding site" evidence="8">
    <location>
        <position position="114"/>
    </location>
    <ligand>
        <name>L-histidine</name>
        <dbReference type="ChEBI" id="CHEBI:57595"/>
    </ligand>
</feature>
<feature type="binding site" evidence="8">
    <location>
        <begin position="263"/>
        <end position="264"/>
    </location>
    <ligand>
        <name>L-histidine</name>
        <dbReference type="ChEBI" id="CHEBI:57595"/>
    </ligand>
</feature>
<dbReference type="SUPFAM" id="SSF55681">
    <property type="entry name" value="Class II aaRS and biotin synthetases"/>
    <property type="match status" value="1"/>
</dbReference>
<dbReference type="AlphaFoldDB" id="A0AAU9DQG9"/>
<sequence>MVYQRPKGTNDVLPQEAVIWQKLENTERQIAAKFGYSEIRVPIFENLNLFQRSAGETSDVVAKEMYEFTDKGNRKMALRPEGTAGVVRAYIENKLFGPEFAKPFKVYYLGPMFRYERPQSGRSRQFNQFGVEAFGVEDPRLDAETITLAVEILKTLEITEVKVALNTLGDQESRQAYEKALVDYLTPYEAELSEDSKIRLVKNPLRILDSKDPTDQKIVADAPKIIDYLTDSAAQYFEEVKKYLALNGIDFVIDEELVRGLDYYNHTIFELIYTGDRFGGSELTLIAGGRYNQLVEELGGPATPGVGFGLGEERLIEILAQNEDLKEELQPEVDLFLVGVEEESVPEIFQLANTLRERGLSVAYDYTGRSLKSQFKLANRLKSRYTIVIGSKEIADKVYRLKKMSDGTEFELALKDITKGRLED</sequence>
<gene>
    <name evidence="7 10" type="primary">hisS</name>
    <name evidence="10" type="ORF">XA3_05700</name>
</gene>
<evidence type="ECO:0000256" key="6">
    <source>
        <dbReference type="ARBA" id="ARBA00047639"/>
    </source>
</evidence>
<dbReference type="PANTHER" id="PTHR43707">
    <property type="entry name" value="HISTIDYL-TRNA SYNTHETASE"/>
    <property type="match status" value="1"/>
</dbReference>
<dbReference type="GO" id="GO:0005737">
    <property type="term" value="C:cytoplasm"/>
    <property type="evidence" value="ECO:0007669"/>
    <property type="project" value="UniProtKB-SubCell"/>
</dbReference>
<dbReference type="Pfam" id="PF03129">
    <property type="entry name" value="HGTP_anticodon"/>
    <property type="match status" value="1"/>
</dbReference>
<keyword evidence="2 7" id="KW-0963">Cytoplasm</keyword>
<dbReference type="GO" id="GO:0005524">
    <property type="term" value="F:ATP binding"/>
    <property type="evidence" value="ECO:0007669"/>
    <property type="project" value="UniProtKB-UniRule"/>
</dbReference>